<comment type="caution">
    <text evidence="2">The sequence shown here is derived from an EMBL/GenBank/DDBJ whole genome shotgun (WGS) entry which is preliminary data.</text>
</comment>
<gene>
    <name evidence="2" type="ORF">NCGR_LOCUS48291</name>
</gene>
<evidence type="ECO:0000256" key="1">
    <source>
        <dbReference type="SAM" id="MobiDB-lite"/>
    </source>
</evidence>
<feature type="region of interest" description="Disordered" evidence="1">
    <location>
        <begin position="303"/>
        <end position="401"/>
    </location>
</feature>
<feature type="compositionally biased region" description="Basic residues" evidence="1">
    <location>
        <begin position="383"/>
        <end position="396"/>
    </location>
</feature>
<feature type="compositionally biased region" description="Basic residues" evidence="1">
    <location>
        <begin position="248"/>
        <end position="262"/>
    </location>
</feature>
<dbReference type="Proteomes" id="UP000604825">
    <property type="component" value="Unassembled WGS sequence"/>
</dbReference>
<protein>
    <submittedName>
        <fullName evidence="2">Uncharacterized protein</fullName>
    </submittedName>
</protein>
<feature type="region of interest" description="Disordered" evidence="1">
    <location>
        <begin position="232"/>
        <end position="283"/>
    </location>
</feature>
<feature type="compositionally biased region" description="Basic and acidic residues" evidence="1">
    <location>
        <begin position="236"/>
        <end position="247"/>
    </location>
</feature>
<dbReference type="EMBL" id="CAJGYO010000013">
    <property type="protein sequence ID" value="CAD6264986.1"/>
    <property type="molecule type" value="Genomic_DNA"/>
</dbReference>
<evidence type="ECO:0000313" key="2">
    <source>
        <dbReference type="EMBL" id="CAD6264986.1"/>
    </source>
</evidence>
<organism evidence="2 3">
    <name type="scientific">Miscanthus lutarioriparius</name>
    <dbReference type="NCBI Taxonomy" id="422564"/>
    <lineage>
        <taxon>Eukaryota</taxon>
        <taxon>Viridiplantae</taxon>
        <taxon>Streptophyta</taxon>
        <taxon>Embryophyta</taxon>
        <taxon>Tracheophyta</taxon>
        <taxon>Spermatophyta</taxon>
        <taxon>Magnoliopsida</taxon>
        <taxon>Liliopsida</taxon>
        <taxon>Poales</taxon>
        <taxon>Poaceae</taxon>
        <taxon>PACMAD clade</taxon>
        <taxon>Panicoideae</taxon>
        <taxon>Andropogonodae</taxon>
        <taxon>Andropogoneae</taxon>
        <taxon>Saccharinae</taxon>
        <taxon>Miscanthus</taxon>
    </lineage>
</organism>
<name>A0A811R4L8_9POAL</name>
<keyword evidence="3" id="KW-1185">Reference proteome</keyword>
<dbReference type="OrthoDB" id="2019504at2759"/>
<feature type="compositionally biased region" description="Low complexity" evidence="1">
    <location>
        <begin position="303"/>
        <end position="317"/>
    </location>
</feature>
<dbReference type="AlphaFoldDB" id="A0A811R4L8"/>
<evidence type="ECO:0000313" key="3">
    <source>
        <dbReference type="Proteomes" id="UP000604825"/>
    </source>
</evidence>
<accession>A0A811R4L8</accession>
<feature type="region of interest" description="Disordered" evidence="1">
    <location>
        <begin position="1"/>
        <end position="28"/>
    </location>
</feature>
<sequence>MAAWLAAGKDAPPNRNNEPPTAAFGADTRRGAEIIRRRDGESKDLRTQEWGKMSQAVGVRGRPRVLYLIFDRLEIRIEEIKDSHEYVCVLRALACAVLPVSLETMDALLAPFFPVLEKSTDRVVVTGERQSVACLEMVRKGEEVEKGSAEEKLGKVGLLFGFSKRFLDIGAKGKGRDGAIERKVVFGLRDAFVKIEKGLQRSGLEIPVPKSEATEEKAQKKKKKAKKAALAEGEMEEAKVLKPEKKVKQNKKKKEKKKKKRKVEVVDQGNATEKSTMGDGIDGITFDEALKSNLQKQFEMAAAEAGMAKGGSSSSASPVTAVSEKVATKRKRSRSADKLSEASDGDDGSEVFEAATFGSSKRKRTEKGRLARAHSPIAPTPLKKAKPKAKSAKVLKKQPSSAVKRLRKLQCFSA</sequence>
<proteinExistence type="predicted"/>
<feature type="compositionally biased region" description="Basic residues" evidence="1">
    <location>
        <begin position="360"/>
        <end position="372"/>
    </location>
</feature>
<reference evidence="2" key="1">
    <citation type="submission" date="2020-10" db="EMBL/GenBank/DDBJ databases">
        <authorList>
            <person name="Han B."/>
            <person name="Lu T."/>
            <person name="Zhao Q."/>
            <person name="Huang X."/>
            <person name="Zhao Y."/>
        </authorList>
    </citation>
    <scope>NUCLEOTIDE SEQUENCE</scope>
</reference>